<organism evidence="1 2">
    <name type="scientific">Pseudomonas salomonii</name>
    <dbReference type="NCBI Taxonomy" id="191391"/>
    <lineage>
        <taxon>Bacteria</taxon>
        <taxon>Pseudomonadati</taxon>
        <taxon>Pseudomonadota</taxon>
        <taxon>Gammaproteobacteria</taxon>
        <taxon>Pseudomonadales</taxon>
        <taxon>Pseudomonadaceae</taxon>
        <taxon>Pseudomonas</taxon>
    </lineage>
</organism>
<accession>A0A1H3V0T8</accession>
<dbReference type="AlphaFoldDB" id="A0A1H3V0T8"/>
<reference evidence="1 2" key="1">
    <citation type="submission" date="2016-10" db="EMBL/GenBank/DDBJ databases">
        <authorList>
            <person name="de Groot N.N."/>
        </authorList>
    </citation>
    <scope>NUCLEOTIDE SEQUENCE [LARGE SCALE GENOMIC DNA]</scope>
    <source>
        <strain evidence="1 2">ICMP 14252</strain>
    </source>
</reference>
<evidence type="ECO:0000313" key="2">
    <source>
        <dbReference type="Proteomes" id="UP000182902"/>
    </source>
</evidence>
<sequence>MNSVYVDGVYIGKAKNLKGVFVRGIDQGPVAIGGEL</sequence>
<dbReference type="EMBL" id="FNOX01000019">
    <property type="protein sequence ID" value="SDZ67841.1"/>
    <property type="molecule type" value="Genomic_DNA"/>
</dbReference>
<dbReference type="Proteomes" id="UP000182902">
    <property type="component" value="Unassembled WGS sequence"/>
</dbReference>
<proteinExistence type="predicted"/>
<protein>
    <submittedName>
        <fullName evidence="1">Uncharacterized protein</fullName>
    </submittedName>
</protein>
<evidence type="ECO:0000313" key="1">
    <source>
        <dbReference type="EMBL" id="SDZ67841.1"/>
    </source>
</evidence>
<gene>
    <name evidence="1" type="ORF">SAMN05216247_11954</name>
</gene>
<name>A0A1H3V0T8_9PSED</name>